<sequence>MLREDLGEGLELALAVPQHAEALFELIDRNREHLRRWLPFVDATRDAAYTRAFLKNQLRELAEERAITLTLFYEGRAAGVLGLNRVDAVNRVASVGYWLAREATGRGLMTRAVRRLVDLAFAHFPVDRIEIHCASGNTASCKIPERLGFTREAVLRRALCAHEFCDDRVVWGLLREEWAG</sequence>
<dbReference type="PANTHER" id="PTHR43441">
    <property type="entry name" value="RIBOSOMAL-PROTEIN-SERINE ACETYLTRANSFERASE"/>
    <property type="match status" value="1"/>
</dbReference>
<evidence type="ECO:0000259" key="1">
    <source>
        <dbReference type="PROSITE" id="PS51186"/>
    </source>
</evidence>
<dbReference type="GO" id="GO:0008999">
    <property type="term" value="F:protein-N-terminal-alanine acetyltransferase activity"/>
    <property type="evidence" value="ECO:0007669"/>
    <property type="project" value="TreeGrafter"/>
</dbReference>
<comment type="caution">
    <text evidence="2">The sequence shown here is derived from an EMBL/GenBank/DDBJ whole genome shotgun (WGS) entry which is preliminary data.</text>
</comment>
<dbReference type="OrthoDB" id="9795206at2"/>
<protein>
    <submittedName>
        <fullName evidence="2">50S ribosomal protein L7 serine acetyltransferase</fullName>
    </submittedName>
</protein>
<dbReference type="PANTHER" id="PTHR43441:SF12">
    <property type="entry name" value="RIBOSOMAL N-ACETYLTRANSFERASE YDAF-RELATED"/>
    <property type="match status" value="1"/>
</dbReference>
<proteinExistence type="predicted"/>
<dbReference type="EMBL" id="BJXN01000023">
    <property type="protein sequence ID" value="GEM90832.1"/>
    <property type="molecule type" value="Genomic_DNA"/>
</dbReference>
<dbReference type="GO" id="GO:0005840">
    <property type="term" value="C:ribosome"/>
    <property type="evidence" value="ECO:0007669"/>
    <property type="project" value="UniProtKB-KW"/>
</dbReference>
<dbReference type="GO" id="GO:1990189">
    <property type="term" value="F:protein N-terminal-serine acetyltransferase activity"/>
    <property type="evidence" value="ECO:0007669"/>
    <property type="project" value="TreeGrafter"/>
</dbReference>
<organism evidence="2 3">
    <name type="scientific">Oceanithermus desulfurans NBRC 100063</name>
    <dbReference type="NCBI Taxonomy" id="1227550"/>
    <lineage>
        <taxon>Bacteria</taxon>
        <taxon>Thermotogati</taxon>
        <taxon>Deinococcota</taxon>
        <taxon>Deinococci</taxon>
        <taxon>Thermales</taxon>
        <taxon>Thermaceae</taxon>
        <taxon>Oceanithermus</taxon>
    </lineage>
</organism>
<dbReference type="InterPro" id="IPR000182">
    <property type="entry name" value="GNAT_dom"/>
</dbReference>
<name>A0A511RPG8_9DEIN</name>
<reference evidence="2 3" key="1">
    <citation type="submission" date="2019-07" db="EMBL/GenBank/DDBJ databases">
        <title>Whole genome shotgun sequence of Oceanithermus desulfurans NBRC 100063.</title>
        <authorList>
            <person name="Hosoyama A."/>
            <person name="Uohara A."/>
            <person name="Ohji S."/>
            <person name="Ichikawa N."/>
        </authorList>
    </citation>
    <scope>NUCLEOTIDE SEQUENCE [LARGE SCALE GENOMIC DNA]</scope>
    <source>
        <strain evidence="2 3">NBRC 100063</strain>
    </source>
</reference>
<dbReference type="PROSITE" id="PS51186">
    <property type="entry name" value="GNAT"/>
    <property type="match status" value="1"/>
</dbReference>
<dbReference type="Pfam" id="PF13302">
    <property type="entry name" value="Acetyltransf_3"/>
    <property type="match status" value="1"/>
</dbReference>
<feature type="domain" description="N-acetyltransferase" evidence="1">
    <location>
        <begin position="24"/>
        <end position="176"/>
    </location>
</feature>
<dbReference type="SUPFAM" id="SSF55729">
    <property type="entry name" value="Acyl-CoA N-acyltransferases (Nat)"/>
    <property type="match status" value="1"/>
</dbReference>
<dbReference type="Gene3D" id="3.40.630.30">
    <property type="match status" value="1"/>
</dbReference>
<dbReference type="InterPro" id="IPR016181">
    <property type="entry name" value="Acyl_CoA_acyltransferase"/>
</dbReference>
<keyword evidence="2" id="KW-0808">Transferase</keyword>
<keyword evidence="2" id="KW-0689">Ribosomal protein</keyword>
<evidence type="ECO:0000313" key="2">
    <source>
        <dbReference type="EMBL" id="GEM90832.1"/>
    </source>
</evidence>
<dbReference type="GO" id="GO:0005737">
    <property type="term" value="C:cytoplasm"/>
    <property type="evidence" value="ECO:0007669"/>
    <property type="project" value="TreeGrafter"/>
</dbReference>
<dbReference type="Proteomes" id="UP000321827">
    <property type="component" value="Unassembled WGS sequence"/>
</dbReference>
<keyword evidence="2" id="KW-0687">Ribonucleoprotein</keyword>
<gene>
    <name evidence="2" type="ORF">ODE01S_22660</name>
</gene>
<accession>A0A511RPG8</accession>
<dbReference type="InterPro" id="IPR051908">
    <property type="entry name" value="Ribosomal_N-acetyltransferase"/>
</dbReference>
<evidence type="ECO:0000313" key="3">
    <source>
        <dbReference type="Proteomes" id="UP000321827"/>
    </source>
</evidence>
<dbReference type="AlphaFoldDB" id="A0A511RPG8"/>
<dbReference type="RefSeq" id="WP_147148935.1">
    <property type="nucleotide sequence ID" value="NZ_BJXN01000023.1"/>
</dbReference>